<dbReference type="EMBL" id="NKQK01000013">
    <property type="protein sequence ID" value="PSS13483.1"/>
    <property type="molecule type" value="Genomic_DNA"/>
</dbReference>
<feature type="repeat" description="PPR" evidence="3">
    <location>
        <begin position="421"/>
        <end position="455"/>
    </location>
</feature>
<dbReference type="InterPro" id="IPR011990">
    <property type="entry name" value="TPR-like_helical_dom_sf"/>
</dbReference>
<sequence length="718" mass="80019">MTRLISLSRGAISRIATINKSHLQCRRTLYSSQTHQQFPEQFLEIDHSVASIRSISSNPFFSLLGICRNLSSLKKIHALLVVHGLTSDLLFQTKLVSLYGSYAQIKSARLVFDKIPNPDNYSCKVMIRWYFLNDLYSELIEFYTCLRKCLREHDNIVFSIVLKACSELCDFDEGRKVHCQIVKVGSPDSFVLTGLVDMYAKCGEVECSREVFDEIDDRSVVSWTSMIVGYVQNNCVEEGLMLFNQMRDGLCEGNQYTFASIVTACTKLGALHQGKWVHGFVIKKGIDLDSFLGTPLVDMYVKCGAIGDARSLFDELHTFDLVSWTAMIVGYTQNGYLDEALKLFIDKRWAGILANTVTTASVLSACAQSGNSKLGRSVHSVGIKLGIADDHTVANALVDMYAKCRMIEDARFLFEAVSVKNLVTWNSIISGYFQNGSAYEAVKLFHQMRSEHLVPDAITLVTLLSACASLGALSDGSSLHAYSLKQGLPSSSVYIGTAFVNFYAKCGDLESARMVFDGMIEKNRMTWAALIGGYGMQGDCSGSLALFNDMLKEKLEPNHVIFTSILSACSHTGMVGEGLKYFNSMCQQYNFVPSMKHYVCMVDLLARAGRLDEAWDFIENMPMEPDASLFGAFLNGCNLHSRFDLGEVAAKKMIELHPNDACYYVLMCNLYTSSGRWNQANQVRELMKRRGLIKSPGRSQVEMDIFNDFSPPRVASLA</sequence>
<dbReference type="FunFam" id="1.25.40.10:FF:000212">
    <property type="entry name" value="Pentatricopeptide repeat-containing protein At2g03380, mitochondrial"/>
    <property type="match status" value="1"/>
</dbReference>
<dbReference type="OMA" id="YAKCHMI"/>
<feature type="repeat" description="PPR" evidence="3">
    <location>
        <begin position="219"/>
        <end position="253"/>
    </location>
</feature>
<proteinExistence type="inferred from homology"/>
<dbReference type="FunFam" id="1.25.40.10:FF:000309">
    <property type="entry name" value="Pentatricopeptide repeat-containing protein, chloroplastic"/>
    <property type="match status" value="1"/>
</dbReference>
<dbReference type="Gene3D" id="1.25.40.10">
    <property type="entry name" value="Tetratricopeptide repeat domain"/>
    <property type="match status" value="4"/>
</dbReference>
<dbReference type="NCBIfam" id="TIGR00756">
    <property type="entry name" value="PPR"/>
    <property type="match status" value="4"/>
</dbReference>
<dbReference type="OrthoDB" id="185373at2759"/>
<dbReference type="Pfam" id="PF13041">
    <property type="entry name" value="PPR_2"/>
    <property type="match status" value="2"/>
</dbReference>
<protein>
    <submittedName>
        <fullName evidence="4">Pentatricopeptide repeat-containing protein</fullName>
    </submittedName>
</protein>
<dbReference type="STRING" id="1590841.A0A2R6QQT4"/>
<dbReference type="FunFam" id="1.25.40.10:FF:000344">
    <property type="entry name" value="Pentatricopeptide repeat-containing protein"/>
    <property type="match status" value="1"/>
</dbReference>
<name>A0A2R6QQT4_ACTCC</name>
<dbReference type="Gramene" id="PSS13483">
    <property type="protein sequence ID" value="PSS13483"/>
    <property type="gene ID" value="CEY00_Acc14093"/>
</dbReference>
<gene>
    <name evidence="4" type="ORF">CEY00_Acc14093</name>
</gene>
<dbReference type="InterPro" id="IPR046960">
    <property type="entry name" value="PPR_At4g14850-like_plant"/>
</dbReference>
<reference evidence="4 5" key="1">
    <citation type="submission" date="2017-07" db="EMBL/GenBank/DDBJ databases">
        <title>An improved, manually edited Actinidia chinensis var. chinensis (kiwifruit) genome highlights the challenges associated with draft genomes and gene prediction in plants.</title>
        <authorList>
            <person name="Pilkington S."/>
            <person name="Crowhurst R."/>
            <person name="Hilario E."/>
            <person name="Nardozza S."/>
            <person name="Fraser L."/>
            <person name="Peng Y."/>
            <person name="Gunaseelan K."/>
            <person name="Simpson R."/>
            <person name="Tahir J."/>
            <person name="Deroles S."/>
            <person name="Templeton K."/>
            <person name="Luo Z."/>
            <person name="Davy M."/>
            <person name="Cheng C."/>
            <person name="Mcneilage M."/>
            <person name="Scaglione D."/>
            <person name="Liu Y."/>
            <person name="Zhang Q."/>
            <person name="Datson P."/>
            <person name="De Silva N."/>
            <person name="Gardiner S."/>
            <person name="Bassett H."/>
            <person name="Chagne D."/>
            <person name="Mccallum J."/>
            <person name="Dzierzon H."/>
            <person name="Deng C."/>
            <person name="Wang Y.-Y."/>
            <person name="Barron N."/>
            <person name="Manako K."/>
            <person name="Bowen J."/>
            <person name="Foster T."/>
            <person name="Erridge Z."/>
            <person name="Tiffin H."/>
            <person name="Waite C."/>
            <person name="Davies K."/>
            <person name="Grierson E."/>
            <person name="Laing W."/>
            <person name="Kirk R."/>
            <person name="Chen X."/>
            <person name="Wood M."/>
            <person name="Montefiori M."/>
            <person name="Brummell D."/>
            <person name="Schwinn K."/>
            <person name="Catanach A."/>
            <person name="Fullerton C."/>
            <person name="Li D."/>
            <person name="Meiyalaghan S."/>
            <person name="Nieuwenhuizen N."/>
            <person name="Read N."/>
            <person name="Prakash R."/>
            <person name="Hunter D."/>
            <person name="Zhang H."/>
            <person name="Mckenzie M."/>
            <person name="Knabel M."/>
            <person name="Harris A."/>
            <person name="Allan A."/>
            <person name="Chen A."/>
            <person name="Janssen B."/>
            <person name="Plunkett B."/>
            <person name="Dwamena C."/>
            <person name="Voogd C."/>
            <person name="Leif D."/>
            <person name="Lafferty D."/>
            <person name="Souleyre E."/>
            <person name="Varkonyi-Gasic E."/>
            <person name="Gambi F."/>
            <person name="Hanley J."/>
            <person name="Yao J.-L."/>
            <person name="Cheung J."/>
            <person name="David K."/>
            <person name="Warren B."/>
            <person name="Marsh K."/>
            <person name="Snowden K."/>
            <person name="Lin-Wang K."/>
            <person name="Brian L."/>
            <person name="Martinez-Sanchez M."/>
            <person name="Wang M."/>
            <person name="Ileperuma N."/>
            <person name="Macnee N."/>
            <person name="Campin R."/>
            <person name="Mcatee P."/>
            <person name="Drummond R."/>
            <person name="Espley R."/>
            <person name="Ireland H."/>
            <person name="Wu R."/>
            <person name="Atkinson R."/>
            <person name="Karunairetnam S."/>
            <person name="Bulley S."/>
            <person name="Chunkath S."/>
            <person name="Hanley Z."/>
            <person name="Storey R."/>
            <person name="Thrimawithana A."/>
            <person name="Thomson S."/>
            <person name="David C."/>
            <person name="Testolin R."/>
        </authorList>
    </citation>
    <scope>NUCLEOTIDE SEQUENCE [LARGE SCALE GENOMIC DNA]</scope>
    <source>
        <strain evidence="5">cv. Red5</strain>
        <tissue evidence="4">Young leaf</tissue>
    </source>
</reference>
<dbReference type="GO" id="GO:0003723">
    <property type="term" value="F:RNA binding"/>
    <property type="evidence" value="ECO:0007669"/>
    <property type="project" value="InterPro"/>
</dbReference>
<dbReference type="GO" id="GO:0009737">
    <property type="term" value="P:response to abscisic acid"/>
    <property type="evidence" value="ECO:0007669"/>
    <property type="project" value="EnsemblPlants"/>
</dbReference>
<dbReference type="PROSITE" id="PS51375">
    <property type="entry name" value="PPR"/>
    <property type="match status" value="4"/>
</dbReference>
<feature type="repeat" description="PPR" evidence="3">
    <location>
        <begin position="320"/>
        <end position="354"/>
    </location>
</feature>
<dbReference type="GO" id="GO:0005739">
    <property type="term" value="C:mitochondrion"/>
    <property type="evidence" value="ECO:0007669"/>
    <property type="project" value="EnsemblPlants"/>
</dbReference>
<dbReference type="Proteomes" id="UP000241394">
    <property type="component" value="Chromosome LG13"/>
</dbReference>
<dbReference type="AlphaFoldDB" id="A0A2R6QQT4"/>
<dbReference type="PANTHER" id="PTHR47926:SF363">
    <property type="entry name" value="PENTATRICOPEPTIDE REPEAT-CONTAINING PROTEIN"/>
    <property type="match status" value="1"/>
</dbReference>
<evidence type="ECO:0000256" key="3">
    <source>
        <dbReference type="PROSITE-ProRule" id="PRU00708"/>
    </source>
</evidence>
<comment type="caution">
    <text evidence="4">The sequence shown here is derived from an EMBL/GenBank/DDBJ whole genome shotgun (WGS) entry which is preliminary data.</text>
</comment>
<feature type="repeat" description="PPR" evidence="3">
    <location>
        <begin position="523"/>
        <end position="557"/>
    </location>
</feature>
<dbReference type="Pfam" id="PF20431">
    <property type="entry name" value="E_motif"/>
    <property type="match status" value="1"/>
</dbReference>
<dbReference type="InterPro" id="IPR002885">
    <property type="entry name" value="PPR_rpt"/>
</dbReference>
<evidence type="ECO:0000256" key="2">
    <source>
        <dbReference type="ARBA" id="ARBA00061659"/>
    </source>
</evidence>
<accession>A0A2R6QQT4</accession>
<dbReference type="GO" id="GO:0009651">
    <property type="term" value="P:response to salt stress"/>
    <property type="evidence" value="ECO:0007669"/>
    <property type="project" value="EnsemblPlants"/>
</dbReference>
<evidence type="ECO:0000313" key="5">
    <source>
        <dbReference type="Proteomes" id="UP000241394"/>
    </source>
</evidence>
<comment type="similarity">
    <text evidence="2">Belongs to the PPR family. PCMP-E subfamily.</text>
</comment>
<evidence type="ECO:0000313" key="4">
    <source>
        <dbReference type="EMBL" id="PSS13483.1"/>
    </source>
</evidence>
<dbReference type="GO" id="GO:0006979">
    <property type="term" value="P:response to oxidative stress"/>
    <property type="evidence" value="ECO:0007669"/>
    <property type="project" value="EnsemblPlants"/>
</dbReference>
<dbReference type="FunCoup" id="A0A2R6QQT4">
    <property type="interactions" value="148"/>
</dbReference>
<dbReference type="InterPro" id="IPR046848">
    <property type="entry name" value="E_motif"/>
</dbReference>
<dbReference type="Pfam" id="PF13812">
    <property type="entry name" value="PPR_3"/>
    <property type="match status" value="1"/>
</dbReference>
<dbReference type="PANTHER" id="PTHR47926">
    <property type="entry name" value="PENTATRICOPEPTIDE REPEAT-CONTAINING PROTEIN"/>
    <property type="match status" value="1"/>
</dbReference>
<organism evidence="4 5">
    <name type="scientific">Actinidia chinensis var. chinensis</name>
    <name type="common">Chinese soft-hair kiwi</name>
    <dbReference type="NCBI Taxonomy" id="1590841"/>
    <lineage>
        <taxon>Eukaryota</taxon>
        <taxon>Viridiplantae</taxon>
        <taxon>Streptophyta</taxon>
        <taxon>Embryophyta</taxon>
        <taxon>Tracheophyta</taxon>
        <taxon>Spermatophyta</taxon>
        <taxon>Magnoliopsida</taxon>
        <taxon>eudicotyledons</taxon>
        <taxon>Gunneridae</taxon>
        <taxon>Pentapetalae</taxon>
        <taxon>asterids</taxon>
        <taxon>Ericales</taxon>
        <taxon>Actinidiaceae</taxon>
        <taxon>Actinidia</taxon>
    </lineage>
</organism>
<dbReference type="InParanoid" id="A0A2R6QQT4"/>
<dbReference type="Pfam" id="PF01535">
    <property type="entry name" value="PPR"/>
    <property type="match status" value="4"/>
</dbReference>
<keyword evidence="1" id="KW-0677">Repeat</keyword>
<dbReference type="SUPFAM" id="SSF81901">
    <property type="entry name" value="HCP-like"/>
    <property type="match status" value="1"/>
</dbReference>
<reference evidence="5" key="2">
    <citation type="journal article" date="2018" name="BMC Genomics">
        <title>A manually annotated Actinidia chinensis var. chinensis (kiwifruit) genome highlights the challenges associated with draft genomes and gene prediction in plants.</title>
        <authorList>
            <person name="Pilkington S.M."/>
            <person name="Crowhurst R."/>
            <person name="Hilario E."/>
            <person name="Nardozza S."/>
            <person name="Fraser L."/>
            <person name="Peng Y."/>
            <person name="Gunaseelan K."/>
            <person name="Simpson R."/>
            <person name="Tahir J."/>
            <person name="Deroles S.C."/>
            <person name="Templeton K."/>
            <person name="Luo Z."/>
            <person name="Davy M."/>
            <person name="Cheng C."/>
            <person name="McNeilage M."/>
            <person name="Scaglione D."/>
            <person name="Liu Y."/>
            <person name="Zhang Q."/>
            <person name="Datson P."/>
            <person name="De Silva N."/>
            <person name="Gardiner S.E."/>
            <person name="Bassett H."/>
            <person name="Chagne D."/>
            <person name="McCallum J."/>
            <person name="Dzierzon H."/>
            <person name="Deng C."/>
            <person name="Wang Y.Y."/>
            <person name="Barron L."/>
            <person name="Manako K."/>
            <person name="Bowen J."/>
            <person name="Foster T.M."/>
            <person name="Erridge Z.A."/>
            <person name="Tiffin H."/>
            <person name="Waite C.N."/>
            <person name="Davies K.M."/>
            <person name="Grierson E.P."/>
            <person name="Laing W.A."/>
            <person name="Kirk R."/>
            <person name="Chen X."/>
            <person name="Wood M."/>
            <person name="Montefiori M."/>
            <person name="Brummell D.A."/>
            <person name="Schwinn K.E."/>
            <person name="Catanach A."/>
            <person name="Fullerton C."/>
            <person name="Li D."/>
            <person name="Meiyalaghan S."/>
            <person name="Nieuwenhuizen N."/>
            <person name="Read N."/>
            <person name="Prakash R."/>
            <person name="Hunter D."/>
            <person name="Zhang H."/>
            <person name="McKenzie M."/>
            <person name="Knabel M."/>
            <person name="Harris A."/>
            <person name="Allan A.C."/>
            <person name="Gleave A."/>
            <person name="Chen A."/>
            <person name="Janssen B.J."/>
            <person name="Plunkett B."/>
            <person name="Ampomah-Dwamena C."/>
            <person name="Voogd C."/>
            <person name="Leif D."/>
            <person name="Lafferty D."/>
            <person name="Souleyre E.J.F."/>
            <person name="Varkonyi-Gasic E."/>
            <person name="Gambi F."/>
            <person name="Hanley J."/>
            <person name="Yao J.L."/>
            <person name="Cheung J."/>
            <person name="David K.M."/>
            <person name="Warren B."/>
            <person name="Marsh K."/>
            <person name="Snowden K.C."/>
            <person name="Lin-Wang K."/>
            <person name="Brian L."/>
            <person name="Martinez-Sanchez M."/>
            <person name="Wang M."/>
            <person name="Ileperuma N."/>
            <person name="Macnee N."/>
            <person name="Campin R."/>
            <person name="McAtee P."/>
            <person name="Drummond R.S.M."/>
            <person name="Espley R.V."/>
            <person name="Ireland H.S."/>
            <person name="Wu R."/>
            <person name="Atkinson R.G."/>
            <person name="Karunairetnam S."/>
            <person name="Bulley S."/>
            <person name="Chunkath S."/>
            <person name="Hanley Z."/>
            <person name="Storey R."/>
            <person name="Thrimawithana A.H."/>
            <person name="Thomson S."/>
            <person name="David C."/>
            <person name="Testolin R."/>
            <person name="Huang H."/>
            <person name="Hellens R.P."/>
            <person name="Schaffer R.J."/>
        </authorList>
    </citation>
    <scope>NUCLEOTIDE SEQUENCE [LARGE SCALE GENOMIC DNA]</scope>
    <source>
        <strain evidence="5">cv. Red5</strain>
    </source>
</reference>
<evidence type="ECO:0000256" key="1">
    <source>
        <dbReference type="ARBA" id="ARBA00022737"/>
    </source>
</evidence>
<dbReference type="GO" id="GO:0009451">
    <property type="term" value="P:RNA modification"/>
    <property type="evidence" value="ECO:0007669"/>
    <property type="project" value="InterPro"/>
</dbReference>
<keyword evidence="5" id="KW-1185">Reference proteome</keyword>
<dbReference type="FunFam" id="1.25.40.10:FF:000555">
    <property type="entry name" value="Pentatricopeptide repeat-containing protein"/>
    <property type="match status" value="1"/>
</dbReference>